<keyword evidence="2" id="KW-1185">Reference proteome</keyword>
<accession>A0A8J3FAS9</accession>
<evidence type="ECO:0000313" key="2">
    <source>
        <dbReference type="Proteomes" id="UP000649739"/>
    </source>
</evidence>
<comment type="caution">
    <text evidence="1">The sequence shown here is derived from an EMBL/GenBank/DDBJ whole genome shotgun (WGS) entry which is preliminary data.</text>
</comment>
<gene>
    <name evidence="1" type="ORF">GCM10010123_04120</name>
</gene>
<protein>
    <submittedName>
        <fullName evidence="1">Uncharacterized protein</fullName>
    </submittedName>
</protein>
<dbReference type="EMBL" id="BMQB01000001">
    <property type="protein sequence ID" value="GGJ77280.1"/>
    <property type="molecule type" value="Genomic_DNA"/>
</dbReference>
<evidence type="ECO:0000313" key="1">
    <source>
        <dbReference type="EMBL" id="GGJ77280.1"/>
    </source>
</evidence>
<sequence>MGWVRYCRPLGEDTPYPRLVAIGIHGSRDGDVYHGWPRESPMYPATTTFVHAFRDIRPSIPAGTRAVCLHLDLTALGCWSVLPLPVPHPVGDRYALILGPTSWRPAIDPDQDRPAPNCGTCW</sequence>
<proteinExistence type="predicted"/>
<organism evidence="1 2">
    <name type="scientific">Pilimelia anulata</name>
    <dbReference type="NCBI Taxonomy" id="53371"/>
    <lineage>
        <taxon>Bacteria</taxon>
        <taxon>Bacillati</taxon>
        <taxon>Actinomycetota</taxon>
        <taxon>Actinomycetes</taxon>
        <taxon>Micromonosporales</taxon>
        <taxon>Micromonosporaceae</taxon>
        <taxon>Pilimelia</taxon>
    </lineage>
</organism>
<dbReference type="Proteomes" id="UP000649739">
    <property type="component" value="Unassembled WGS sequence"/>
</dbReference>
<name>A0A8J3FAS9_9ACTN</name>
<reference evidence="1" key="1">
    <citation type="journal article" date="2014" name="Int. J. Syst. Evol. Microbiol.">
        <title>Complete genome sequence of Corynebacterium casei LMG S-19264T (=DSM 44701T), isolated from a smear-ripened cheese.</title>
        <authorList>
            <consortium name="US DOE Joint Genome Institute (JGI-PGF)"/>
            <person name="Walter F."/>
            <person name="Albersmeier A."/>
            <person name="Kalinowski J."/>
            <person name="Ruckert C."/>
        </authorList>
    </citation>
    <scope>NUCLEOTIDE SEQUENCE</scope>
    <source>
        <strain evidence="1">JCM 3090</strain>
    </source>
</reference>
<reference evidence="1" key="2">
    <citation type="submission" date="2020-09" db="EMBL/GenBank/DDBJ databases">
        <authorList>
            <person name="Sun Q."/>
            <person name="Ohkuma M."/>
        </authorList>
    </citation>
    <scope>NUCLEOTIDE SEQUENCE</scope>
    <source>
        <strain evidence="1">JCM 3090</strain>
    </source>
</reference>
<dbReference type="AlphaFoldDB" id="A0A8J3FAS9"/>